<dbReference type="Gene3D" id="3.40.50.1820">
    <property type="entry name" value="alpha/beta hydrolase"/>
    <property type="match status" value="1"/>
</dbReference>
<dbReference type="ESTHER" id="lepsm-a0a0k2tuc8">
    <property type="family name" value="Cholinesterase-like"/>
</dbReference>
<protein>
    <recommendedName>
        <fullName evidence="3">Carboxylesterase type B domain-containing protein</fullName>
    </recommendedName>
</protein>
<dbReference type="Pfam" id="PF00135">
    <property type="entry name" value="COesterase"/>
    <property type="match status" value="1"/>
</dbReference>
<dbReference type="OrthoDB" id="6363012at2759"/>
<feature type="domain" description="Carboxylesterase type B" evidence="3">
    <location>
        <begin position="20"/>
        <end position="482"/>
    </location>
</feature>
<reference evidence="4" key="1">
    <citation type="submission" date="2014-05" db="EMBL/GenBank/DDBJ databases">
        <authorList>
            <person name="Chronopoulou M."/>
        </authorList>
    </citation>
    <scope>NUCLEOTIDE SEQUENCE</scope>
    <source>
        <tissue evidence="4">Whole organism</tissue>
    </source>
</reference>
<organism evidence="4">
    <name type="scientific">Lepeophtheirus salmonis</name>
    <name type="common">Salmon louse</name>
    <name type="synonym">Caligus salmonis</name>
    <dbReference type="NCBI Taxonomy" id="72036"/>
    <lineage>
        <taxon>Eukaryota</taxon>
        <taxon>Metazoa</taxon>
        <taxon>Ecdysozoa</taxon>
        <taxon>Arthropoda</taxon>
        <taxon>Crustacea</taxon>
        <taxon>Multicrustacea</taxon>
        <taxon>Hexanauplia</taxon>
        <taxon>Copepoda</taxon>
        <taxon>Siphonostomatoida</taxon>
        <taxon>Caligidae</taxon>
        <taxon>Lepeophtheirus</taxon>
    </lineage>
</organism>
<dbReference type="InterPro" id="IPR029058">
    <property type="entry name" value="AB_hydrolase_fold"/>
</dbReference>
<evidence type="ECO:0000313" key="4">
    <source>
        <dbReference type="EMBL" id="CDW29277.1"/>
    </source>
</evidence>
<evidence type="ECO:0000256" key="2">
    <source>
        <dbReference type="SAM" id="MobiDB-lite"/>
    </source>
</evidence>
<dbReference type="SUPFAM" id="SSF53474">
    <property type="entry name" value="alpha/beta-Hydrolases"/>
    <property type="match status" value="1"/>
</dbReference>
<name>A0A0K2TUC8_LEPSM</name>
<dbReference type="InterPro" id="IPR002018">
    <property type="entry name" value="CarbesteraseB"/>
</dbReference>
<dbReference type="PROSITE" id="PS00941">
    <property type="entry name" value="CARBOXYLESTERASE_B_2"/>
    <property type="match status" value="1"/>
</dbReference>
<dbReference type="InterPro" id="IPR050309">
    <property type="entry name" value="Type-B_Carboxylest/Lipase"/>
</dbReference>
<keyword evidence="1" id="KW-0325">Glycoprotein</keyword>
<proteinExistence type="predicted"/>
<dbReference type="EMBL" id="HACA01011916">
    <property type="protein sequence ID" value="CDW29277.1"/>
    <property type="molecule type" value="Transcribed_RNA"/>
</dbReference>
<dbReference type="AlphaFoldDB" id="A0A0K2TUC8"/>
<evidence type="ECO:0000259" key="3">
    <source>
        <dbReference type="Pfam" id="PF00135"/>
    </source>
</evidence>
<evidence type="ECO:0000256" key="1">
    <source>
        <dbReference type="ARBA" id="ARBA00023180"/>
    </source>
</evidence>
<dbReference type="InterPro" id="IPR019819">
    <property type="entry name" value="Carboxylesterase_B_CS"/>
</dbReference>
<feature type="region of interest" description="Disordered" evidence="2">
    <location>
        <begin position="621"/>
        <end position="648"/>
    </location>
</feature>
<accession>A0A0K2TUC8</accession>
<dbReference type="PANTHER" id="PTHR11559">
    <property type="entry name" value="CARBOXYLESTERASE"/>
    <property type="match status" value="1"/>
</dbReference>
<sequence length="648" mass="73789">MVLIIVVLSYLTIVFGDYVLIRTDKGIIRGRKESSQSFVFEGVPYADPPYRFQPPKLRSAWTGVKNSTIIPPACSQIGDKHSSEDCLYLSIYTPKLGAKSNYPVWVWIHGGDFSKGSISVEGNPKKISQTGIVIVLIQYRLGPFGFGTFESEDTINIGFLDQALALKWIQINIKRFGGNPERIILGGSGAGGYSAARLTLNGDYSGLIISSSGIAETPWVSTEKKTAIDNMKELGERLSCPTRQDLKSCLSSKSVDEILGSDLSFIPVKDSFASLERSFYKNKFRDEFALLIGDTKYDENLDINSQLKMYLSEDNFHGLEITSALYEQIIYKLFPKYSPTIQSVISYFYTNQSTIKNDYLESIMKVITDAKYKCPVDSFANIMSFKFPVYRYTFLTGTKYGGESSFIFSAKDQSLSNEDTLNTFMTSAWSHFIKYGDPTIDLSQNSLIGWPKYKEPTNYKMILNQDMLKIVSDESKKSCTFWNELIPELLQNSLESCPNALLKEDTKPRSLISYRKGMNENLNNLTDEKEEDTSNLKLPEDKNTTVVSYKLNVLNTPFKMIYKRPGNSPIFISSLNDQDHITNNEVSKSEKHYRYSKLSPTEPLRNYYSIIQNQRPLIYDPFQHQSDPKKKKQPFINNEPYKYYPNRK</sequence>